<evidence type="ECO:0000313" key="1">
    <source>
        <dbReference type="EMBL" id="KAJ4118891.1"/>
    </source>
</evidence>
<sequence length="263" mass="30273">MRPVHADEAETLVTWKPMIILDKTLYGPAYIESLVAQNPGLVTSKTNGRKTRKTLPLEIWHMILEIITNDPGSHDFALLRANHIELGDSMGQTLACNKINRWKSLGTLRNEYEVEEANGYLARPDLAFRYLPNPFHLGDVSRTWEIPTRVFSSRIKSLHVQVAVHDFIKYLEGGRCNLCSNKRTVMRELSTEVNSQHDFSRLRFWMYISVMCPVCVGLHATKRCTEAFRHLRVVPYFNWLREQLIMVFGVEDTFDHLLAGGLT</sequence>
<accession>A0ABQ8QZV7</accession>
<dbReference type="EMBL" id="JAOQBH010000022">
    <property type="protein sequence ID" value="KAJ4118891.1"/>
    <property type="molecule type" value="Genomic_DNA"/>
</dbReference>
<protein>
    <submittedName>
        <fullName evidence="1">Uncharacterized protein</fullName>
    </submittedName>
</protein>
<organism evidence="1 2">
    <name type="scientific">Fusarium equiseti</name>
    <name type="common">Fusarium scirpi</name>
    <dbReference type="NCBI Taxonomy" id="61235"/>
    <lineage>
        <taxon>Eukaryota</taxon>
        <taxon>Fungi</taxon>
        <taxon>Dikarya</taxon>
        <taxon>Ascomycota</taxon>
        <taxon>Pezizomycotina</taxon>
        <taxon>Sordariomycetes</taxon>
        <taxon>Hypocreomycetidae</taxon>
        <taxon>Hypocreales</taxon>
        <taxon>Nectriaceae</taxon>
        <taxon>Fusarium</taxon>
        <taxon>Fusarium incarnatum-equiseti species complex</taxon>
    </lineage>
</organism>
<name>A0ABQ8QZV7_FUSEQ</name>
<proteinExistence type="predicted"/>
<evidence type="ECO:0000313" key="2">
    <source>
        <dbReference type="Proteomes" id="UP001152024"/>
    </source>
</evidence>
<gene>
    <name evidence="1" type="ORF">NW768_010630</name>
</gene>
<keyword evidence="2" id="KW-1185">Reference proteome</keyword>
<dbReference type="Proteomes" id="UP001152024">
    <property type="component" value="Unassembled WGS sequence"/>
</dbReference>
<reference evidence="1" key="1">
    <citation type="submission" date="2022-09" db="EMBL/GenBank/DDBJ databases">
        <title>Fusarium specimens isolated from Avocado Roots.</title>
        <authorList>
            <person name="Stajich J."/>
            <person name="Roper C."/>
            <person name="Heimlech-Rivalta G."/>
        </authorList>
    </citation>
    <scope>NUCLEOTIDE SEQUENCE</scope>
    <source>
        <strain evidence="1">CF00095</strain>
    </source>
</reference>
<comment type="caution">
    <text evidence="1">The sequence shown here is derived from an EMBL/GenBank/DDBJ whole genome shotgun (WGS) entry which is preliminary data.</text>
</comment>